<protein>
    <recommendedName>
        <fullName evidence="4">Lipoprotein</fullName>
    </recommendedName>
</protein>
<dbReference type="Proteomes" id="UP000831068">
    <property type="component" value="Chromosome"/>
</dbReference>
<evidence type="ECO:0008006" key="4">
    <source>
        <dbReference type="Google" id="ProtNLM"/>
    </source>
</evidence>
<proteinExistence type="predicted"/>
<feature type="chain" id="PRO_5046721503" description="Lipoprotein" evidence="1">
    <location>
        <begin position="19"/>
        <end position="134"/>
    </location>
</feature>
<gene>
    <name evidence="2" type="ORF">MTP08_08150</name>
</gene>
<dbReference type="PROSITE" id="PS51257">
    <property type="entry name" value="PROKAR_LIPOPROTEIN"/>
    <property type="match status" value="1"/>
</dbReference>
<keyword evidence="1" id="KW-0732">Signal</keyword>
<organism evidence="2 3">
    <name type="scientific">Chryseobacterium oryzae</name>
    <dbReference type="NCBI Taxonomy" id="2929799"/>
    <lineage>
        <taxon>Bacteria</taxon>
        <taxon>Pseudomonadati</taxon>
        <taxon>Bacteroidota</taxon>
        <taxon>Flavobacteriia</taxon>
        <taxon>Flavobacteriales</taxon>
        <taxon>Weeksellaceae</taxon>
        <taxon>Chryseobacterium group</taxon>
        <taxon>Chryseobacterium</taxon>
    </lineage>
</organism>
<feature type="signal peptide" evidence="1">
    <location>
        <begin position="1"/>
        <end position="18"/>
    </location>
</feature>
<dbReference type="RefSeq" id="WP_243575553.1">
    <property type="nucleotide sequence ID" value="NZ_CP094529.1"/>
</dbReference>
<sequence>MKNLLLLILIIFSLSSCGEECYNAPQPVVFEFVNSNNENLIADGSLSPFYVRDENKNLVELTTTSDHKIIIENIGAYNGTKKYTFYSPIREFNFEVESSEYKGGCNGFQIKKITFTGYAIDITDESGFYKIVLK</sequence>
<reference evidence="2 3" key="1">
    <citation type="submission" date="2022-03" db="EMBL/GenBank/DDBJ databases">
        <title>Chryseobacterium sp. isolated from the Andong Sikhe.</title>
        <authorList>
            <person name="Won M."/>
            <person name="Kim S.-J."/>
            <person name="Kwon S.-W."/>
        </authorList>
    </citation>
    <scope>NUCLEOTIDE SEQUENCE [LARGE SCALE GENOMIC DNA]</scope>
    <source>
        <strain evidence="2 3">ADR-1</strain>
    </source>
</reference>
<dbReference type="EMBL" id="CP094529">
    <property type="protein sequence ID" value="UOE37042.1"/>
    <property type="molecule type" value="Genomic_DNA"/>
</dbReference>
<keyword evidence="3" id="KW-1185">Reference proteome</keyword>
<evidence type="ECO:0000313" key="3">
    <source>
        <dbReference type="Proteomes" id="UP000831068"/>
    </source>
</evidence>
<accession>A0ABY4BD07</accession>
<evidence type="ECO:0000313" key="2">
    <source>
        <dbReference type="EMBL" id="UOE37042.1"/>
    </source>
</evidence>
<evidence type="ECO:0000256" key="1">
    <source>
        <dbReference type="SAM" id="SignalP"/>
    </source>
</evidence>
<name>A0ABY4BD07_9FLAO</name>